<dbReference type="InterPro" id="IPR013976">
    <property type="entry name" value="HDOD"/>
</dbReference>
<proteinExistence type="predicted"/>
<dbReference type="PIRSF" id="PIRSF003180">
    <property type="entry name" value="DiGMPpdiest_YuxH"/>
    <property type="match status" value="1"/>
</dbReference>
<dbReference type="Pfam" id="PF08668">
    <property type="entry name" value="HDOD"/>
    <property type="match status" value="1"/>
</dbReference>
<dbReference type="OrthoDB" id="9804751at2"/>
<dbReference type="SMART" id="SM00052">
    <property type="entry name" value="EAL"/>
    <property type="match status" value="1"/>
</dbReference>
<dbReference type="AlphaFoldDB" id="A0A240UM54"/>
<dbReference type="PANTHER" id="PTHR33525:SF4">
    <property type="entry name" value="CYCLIC DI-GMP PHOSPHODIESTERASE CDGJ"/>
    <property type="match status" value="1"/>
</dbReference>
<evidence type="ECO:0000259" key="2">
    <source>
        <dbReference type="PROSITE" id="PS51833"/>
    </source>
</evidence>
<keyword evidence="4" id="KW-1185">Reference proteome</keyword>
<accession>A0A240UM54</accession>
<evidence type="ECO:0000313" key="3">
    <source>
        <dbReference type="EMBL" id="ART62574.1"/>
    </source>
</evidence>
<organism evidence="3 4">
    <name type="scientific">Kushneria marisflavi</name>
    <dbReference type="NCBI Taxonomy" id="157779"/>
    <lineage>
        <taxon>Bacteria</taxon>
        <taxon>Pseudomonadati</taxon>
        <taxon>Pseudomonadota</taxon>
        <taxon>Gammaproteobacteria</taxon>
        <taxon>Oceanospirillales</taxon>
        <taxon>Halomonadaceae</taxon>
        <taxon>Kushneria</taxon>
    </lineage>
</organism>
<dbReference type="PROSITE" id="PS50883">
    <property type="entry name" value="EAL"/>
    <property type="match status" value="1"/>
</dbReference>
<dbReference type="InterPro" id="IPR001633">
    <property type="entry name" value="EAL_dom"/>
</dbReference>
<reference evidence="3 4" key="1">
    <citation type="submission" date="2017-05" db="EMBL/GenBank/DDBJ databases">
        <authorList>
            <person name="Song R."/>
            <person name="Chenine A.L."/>
            <person name="Ruprecht R.M."/>
        </authorList>
    </citation>
    <scope>NUCLEOTIDE SEQUENCE [LARGE SCALE GENOMIC DNA]</scope>
    <source>
        <strain evidence="3">SW32</strain>
    </source>
</reference>
<dbReference type="Pfam" id="PF00563">
    <property type="entry name" value="EAL"/>
    <property type="match status" value="1"/>
</dbReference>
<dbReference type="CDD" id="cd01948">
    <property type="entry name" value="EAL"/>
    <property type="match status" value="1"/>
</dbReference>
<dbReference type="Proteomes" id="UP000194457">
    <property type="component" value="Chromosome"/>
</dbReference>
<dbReference type="KEGG" id="kma:B9H00_05510"/>
<dbReference type="SUPFAM" id="SSF109604">
    <property type="entry name" value="HD-domain/PDEase-like"/>
    <property type="match status" value="1"/>
</dbReference>
<dbReference type="Gene3D" id="1.10.3210.10">
    <property type="entry name" value="Hypothetical protein af1432"/>
    <property type="match status" value="1"/>
</dbReference>
<dbReference type="InterPro" id="IPR052340">
    <property type="entry name" value="RNase_Y/CdgJ"/>
</dbReference>
<dbReference type="EMBL" id="CP021358">
    <property type="protein sequence ID" value="ART62574.1"/>
    <property type="molecule type" value="Genomic_DNA"/>
</dbReference>
<name>A0A240UM54_9GAMM</name>
<dbReference type="InterPro" id="IPR035919">
    <property type="entry name" value="EAL_sf"/>
</dbReference>
<dbReference type="PROSITE" id="PS51833">
    <property type="entry name" value="HDOD"/>
    <property type="match status" value="1"/>
</dbReference>
<sequence length="411" mass="45647">MMSDPSNDSTGILFARQPIYDRQLNLAGYELLFRPYGGGPIVAADFDGNRATSQVLINAFTAADINEVCNQQPAYVNFTSDSLVQDIPFDSRVLVIEILEDVTDTGDVIEALTRLREEGHVMALDDYALNDASHPLLPFVDIVKLDYPAYTSDTLVSTIMALKARYPGLRLLAEKIETQEDYRIAMEAGCHLFQGYFLARPEPVRGRVMPINRLNTLKLLAELNAPDISMRDMAETVQRDPFLSVRLLRMANSAFAQQSRPVTSLHGAVMALGLSRIRSLASLLVLSRFEDKPHALQNLAMMLGHFCHQLAHHLPGQASEMGFTVGLFSCLDSFMDQPMEEILAQIPVHPDIEAALMHRTGALGLILQTATDYQKAHWESIDWPGLASLGLSPEQVAIAYQHALTRTNREQ</sequence>
<dbReference type="PANTHER" id="PTHR33525">
    <property type="match status" value="1"/>
</dbReference>
<feature type="domain" description="HDOD" evidence="2">
    <location>
        <begin position="209"/>
        <end position="394"/>
    </location>
</feature>
<evidence type="ECO:0000313" key="4">
    <source>
        <dbReference type="Proteomes" id="UP000194457"/>
    </source>
</evidence>
<dbReference type="Gene3D" id="3.20.20.450">
    <property type="entry name" value="EAL domain"/>
    <property type="match status" value="1"/>
</dbReference>
<feature type="domain" description="EAL" evidence="1">
    <location>
        <begin position="1"/>
        <end position="215"/>
    </location>
</feature>
<gene>
    <name evidence="3" type="ORF">B9H00_05510</name>
</gene>
<evidence type="ECO:0000259" key="1">
    <source>
        <dbReference type="PROSITE" id="PS50883"/>
    </source>
</evidence>
<dbReference type="SUPFAM" id="SSF141868">
    <property type="entry name" value="EAL domain-like"/>
    <property type="match status" value="1"/>
</dbReference>
<protein>
    <submittedName>
        <fullName evidence="3">EAL domain-containing protein</fullName>
    </submittedName>
</protein>
<dbReference type="InterPro" id="IPR014408">
    <property type="entry name" value="dGMP_Pdiesterase_EAL/HD-GYP"/>
</dbReference>